<dbReference type="Pfam" id="PF00005">
    <property type="entry name" value="ABC_tran"/>
    <property type="match status" value="1"/>
</dbReference>
<dbReference type="SUPFAM" id="SSF52540">
    <property type="entry name" value="P-loop containing nucleoside triphosphate hydrolases"/>
    <property type="match status" value="1"/>
</dbReference>
<keyword evidence="9" id="KW-0472">Membrane</keyword>
<feature type="domain" description="ABC transporter" evidence="10">
    <location>
        <begin position="6"/>
        <end position="257"/>
    </location>
</feature>
<dbReference type="PROSITE" id="PS00211">
    <property type="entry name" value="ABC_TRANSPORTER_1"/>
    <property type="match status" value="1"/>
</dbReference>
<keyword evidence="5" id="KW-0997">Cell inner membrane</keyword>
<comment type="subcellular location">
    <subcellularLocation>
        <location evidence="1">Cell membrane</location>
        <topology evidence="1">Peripheral membrane protein</topology>
    </subcellularLocation>
</comment>
<proteinExistence type="inferred from homology"/>
<dbReference type="Pfam" id="PF08352">
    <property type="entry name" value="oligo_HPY"/>
    <property type="match status" value="1"/>
</dbReference>
<dbReference type="GO" id="GO:0015833">
    <property type="term" value="P:peptide transport"/>
    <property type="evidence" value="ECO:0007669"/>
    <property type="project" value="InterPro"/>
</dbReference>
<dbReference type="EMBL" id="DVMR01000010">
    <property type="protein sequence ID" value="HIU42813.1"/>
    <property type="molecule type" value="Genomic_DNA"/>
</dbReference>
<evidence type="ECO:0000256" key="8">
    <source>
        <dbReference type="ARBA" id="ARBA00022967"/>
    </source>
</evidence>
<keyword evidence="7 11" id="KW-0067">ATP-binding</keyword>
<gene>
    <name evidence="11" type="ORF">IAB67_00760</name>
</gene>
<protein>
    <submittedName>
        <fullName evidence="11">ABC transporter ATP-binding protein</fullName>
    </submittedName>
</protein>
<dbReference type="InterPro" id="IPR017871">
    <property type="entry name" value="ABC_transporter-like_CS"/>
</dbReference>
<evidence type="ECO:0000256" key="6">
    <source>
        <dbReference type="ARBA" id="ARBA00022741"/>
    </source>
</evidence>
<keyword evidence="6" id="KW-0547">Nucleotide-binding</keyword>
<dbReference type="InterPro" id="IPR003439">
    <property type="entry name" value="ABC_transporter-like_ATP-bd"/>
</dbReference>
<dbReference type="PANTHER" id="PTHR43297:SF14">
    <property type="entry name" value="ATPASE AAA-TYPE CORE DOMAIN-CONTAINING PROTEIN"/>
    <property type="match status" value="1"/>
</dbReference>
<evidence type="ECO:0000256" key="1">
    <source>
        <dbReference type="ARBA" id="ARBA00004202"/>
    </source>
</evidence>
<dbReference type="SMART" id="SM00382">
    <property type="entry name" value="AAA"/>
    <property type="match status" value="1"/>
</dbReference>
<comment type="caution">
    <text evidence="11">The sequence shown here is derived from an EMBL/GenBank/DDBJ whole genome shotgun (WGS) entry which is preliminary data.</text>
</comment>
<evidence type="ECO:0000313" key="11">
    <source>
        <dbReference type="EMBL" id="HIU42813.1"/>
    </source>
</evidence>
<evidence type="ECO:0000313" key="12">
    <source>
        <dbReference type="Proteomes" id="UP000824073"/>
    </source>
</evidence>
<dbReference type="Proteomes" id="UP000824073">
    <property type="component" value="Unassembled WGS sequence"/>
</dbReference>
<dbReference type="InterPro" id="IPR027417">
    <property type="entry name" value="P-loop_NTPase"/>
</dbReference>
<accession>A0A9D1IT08</accession>
<organism evidence="11 12">
    <name type="scientific">Candidatus Ventrousia excrementavium</name>
    <dbReference type="NCBI Taxonomy" id="2840961"/>
    <lineage>
        <taxon>Bacteria</taxon>
        <taxon>Bacillati</taxon>
        <taxon>Bacillota</taxon>
        <taxon>Clostridia</taxon>
        <taxon>Eubacteriales</taxon>
        <taxon>Clostridiaceae</taxon>
        <taxon>Clostridiaceae incertae sedis</taxon>
        <taxon>Candidatus Ventrousia</taxon>
    </lineage>
</organism>
<evidence type="ECO:0000256" key="9">
    <source>
        <dbReference type="ARBA" id="ARBA00023136"/>
    </source>
</evidence>
<keyword evidence="4" id="KW-1003">Cell membrane</keyword>
<reference evidence="11" key="1">
    <citation type="submission" date="2020-10" db="EMBL/GenBank/DDBJ databases">
        <authorList>
            <person name="Gilroy R."/>
        </authorList>
    </citation>
    <scope>NUCLEOTIDE SEQUENCE</scope>
    <source>
        <strain evidence="11">CHK191-8634</strain>
    </source>
</reference>
<dbReference type="InterPro" id="IPR013563">
    <property type="entry name" value="Oligopep_ABC_C"/>
</dbReference>
<dbReference type="Gene3D" id="3.40.50.300">
    <property type="entry name" value="P-loop containing nucleotide triphosphate hydrolases"/>
    <property type="match status" value="1"/>
</dbReference>
<evidence type="ECO:0000256" key="7">
    <source>
        <dbReference type="ARBA" id="ARBA00022840"/>
    </source>
</evidence>
<evidence type="ECO:0000259" key="10">
    <source>
        <dbReference type="PROSITE" id="PS50893"/>
    </source>
</evidence>
<reference evidence="11" key="2">
    <citation type="journal article" date="2021" name="PeerJ">
        <title>Extensive microbial diversity within the chicken gut microbiome revealed by metagenomics and culture.</title>
        <authorList>
            <person name="Gilroy R."/>
            <person name="Ravi A."/>
            <person name="Getino M."/>
            <person name="Pursley I."/>
            <person name="Horton D.L."/>
            <person name="Alikhan N.F."/>
            <person name="Baker D."/>
            <person name="Gharbi K."/>
            <person name="Hall N."/>
            <person name="Watson M."/>
            <person name="Adriaenssens E.M."/>
            <person name="Foster-Nyarko E."/>
            <person name="Jarju S."/>
            <person name="Secka A."/>
            <person name="Antonio M."/>
            <person name="Oren A."/>
            <person name="Chaudhuri R.R."/>
            <person name="La Ragione R."/>
            <person name="Hildebrand F."/>
            <person name="Pallen M.J."/>
        </authorList>
    </citation>
    <scope>NUCLEOTIDE SEQUENCE</scope>
    <source>
        <strain evidence="11">CHK191-8634</strain>
    </source>
</reference>
<dbReference type="GO" id="GO:0005524">
    <property type="term" value="F:ATP binding"/>
    <property type="evidence" value="ECO:0007669"/>
    <property type="project" value="UniProtKB-KW"/>
</dbReference>
<evidence type="ECO:0000256" key="4">
    <source>
        <dbReference type="ARBA" id="ARBA00022475"/>
    </source>
</evidence>
<name>A0A9D1IT08_9CLOT</name>
<evidence type="ECO:0000256" key="3">
    <source>
        <dbReference type="ARBA" id="ARBA00022448"/>
    </source>
</evidence>
<dbReference type="CDD" id="cd03257">
    <property type="entry name" value="ABC_NikE_OppD_transporters"/>
    <property type="match status" value="1"/>
</dbReference>
<dbReference type="FunFam" id="3.40.50.300:FF:000016">
    <property type="entry name" value="Oligopeptide ABC transporter ATP-binding component"/>
    <property type="match status" value="1"/>
</dbReference>
<dbReference type="NCBIfam" id="TIGR01727">
    <property type="entry name" value="oligo_HPY"/>
    <property type="match status" value="1"/>
</dbReference>
<evidence type="ECO:0000256" key="5">
    <source>
        <dbReference type="ARBA" id="ARBA00022519"/>
    </source>
</evidence>
<dbReference type="GO" id="GO:0005886">
    <property type="term" value="C:plasma membrane"/>
    <property type="evidence" value="ECO:0007669"/>
    <property type="project" value="UniProtKB-SubCell"/>
</dbReference>
<dbReference type="GO" id="GO:0016887">
    <property type="term" value="F:ATP hydrolysis activity"/>
    <property type="evidence" value="ECO:0007669"/>
    <property type="project" value="InterPro"/>
</dbReference>
<dbReference type="InterPro" id="IPR050388">
    <property type="entry name" value="ABC_Ni/Peptide_Import"/>
</dbReference>
<dbReference type="PANTHER" id="PTHR43297">
    <property type="entry name" value="OLIGOPEPTIDE TRANSPORT ATP-BINDING PROTEIN APPD"/>
    <property type="match status" value="1"/>
</dbReference>
<sequence>MGEKLLQVKNLSTYFYTDEGIVYALDDVSFDLGRGEALGIVGESGSGKSVTALSIIRLVQSPPGKIVAGEVLLDGEDLLKKSKAEMRHIRGEKVSMIFQEPMTALNPVFTVGRQIMESILIHQHKTKKEAREQAIEMLRLVGIPAPEKRIDDYPHQMSGGMRQRVMIAIALCCNPQLLICDEPTTALDVTIQAQILELIRDIRERLGTSVILITHDLGVVAQVTDKVIIMYAGKVMEYGTVRQIFTDPLHPYTAALMRSIPVIGKKTERLNVIRGMVPSLSKRPEGCLFHPRCDEACDLCRTVRPELTDMPGGRQVRCHKYTDKWEETSHD</sequence>
<keyword evidence="3" id="KW-0813">Transport</keyword>
<dbReference type="InterPro" id="IPR003593">
    <property type="entry name" value="AAA+_ATPase"/>
</dbReference>
<comment type="similarity">
    <text evidence="2">Belongs to the ABC transporter superfamily.</text>
</comment>
<keyword evidence="8" id="KW-1278">Translocase</keyword>
<dbReference type="AlphaFoldDB" id="A0A9D1IT08"/>
<evidence type="ECO:0000256" key="2">
    <source>
        <dbReference type="ARBA" id="ARBA00005417"/>
    </source>
</evidence>
<dbReference type="PROSITE" id="PS50893">
    <property type="entry name" value="ABC_TRANSPORTER_2"/>
    <property type="match status" value="1"/>
</dbReference>